<feature type="region of interest" description="Disordered" evidence="1">
    <location>
        <begin position="33"/>
        <end position="97"/>
    </location>
</feature>
<sequence>MGQRHRYRLAGVVLASGLAAGLVAGCGPTHPLVNPSPSVSPGTVTSPSGGPSTGTPSPGPSQSNQPGQPGRRPPGRTTPPTPIQQLETHEGTVTNGVEPSCLILKASDGSYELLGGDKAVLRPNTKVIVQGYRPKGLMSHCMQGILFQVTSAKKTS</sequence>
<evidence type="ECO:0000256" key="1">
    <source>
        <dbReference type="SAM" id="MobiDB-lite"/>
    </source>
</evidence>
<proteinExistence type="predicted"/>
<comment type="caution">
    <text evidence="3">The sequence shown here is derived from an EMBL/GenBank/DDBJ whole genome shotgun (WGS) entry which is preliminary data.</text>
</comment>
<evidence type="ECO:0000313" key="3">
    <source>
        <dbReference type="EMBL" id="GAA1690891.1"/>
    </source>
</evidence>
<evidence type="ECO:0000313" key="4">
    <source>
        <dbReference type="Proteomes" id="UP001500618"/>
    </source>
</evidence>
<feature type="chain" id="PRO_5047081921" evidence="2">
    <location>
        <begin position="25"/>
        <end position="156"/>
    </location>
</feature>
<dbReference type="Proteomes" id="UP001500618">
    <property type="component" value="Unassembled WGS sequence"/>
</dbReference>
<keyword evidence="4" id="KW-1185">Reference proteome</keyword>
<accession>A0ABN2HNQ0</accession>
<feature type="compositionally biased region" description="Polar residues" evidence="1">
    <location>
        <begin position="83"/>
        <end position="97"/>
    </location>
</feature>
<dbReference type="EMBL" id="BAAANY010000018">
    <property type="protein sequence ID" value="GAA1690891.1"/>
    <property type="molecule type" value="Genomic_DNA"/>
</dbReference>
<protein>
    <submittedName>
        <fullName evidence="3">Uncharacterized protein</fullName>
    </submittedName>
</protein>
<feature type="signal peptide" evidence="2">
    <location>
        <begin position="1"/>
        <end position="24"/>
    </location>
</feature>
<dbReference type="PROSITE" id="PS51257">
    <property type="entry name" value="PROKAR_LIPOPROTEIN"/>
    <property type="match status" value="1"/>
</dbReference>
<gene>
    <name evidence="3" type="ORF">GCM10009765_45450</name>
</gene>
<organism evidence="3 4">
    <name type="scientific">Fodinicola feengrottensis</name>
    <dbReference type="NCBI Taxonomy" id="435914"/>
    <lineage>
        <taxon>Bacteria</taxon>
        <taxon>Bacillati</taxon>
        <taxon>Actinomycetota</taxon>
        <taxon>Actinomycetes</taxon>
        <taxon>Mycobacteriales</taxon>
        <taxon>Fodinicola</taxon>
    </lineage>
</organism>
<evidence type="ECO:0000256" key="2">
    <source>
        <dbReference type="SAM" id="SignalP"/>
    </source>
</evidence>
<keyword evidence="2" id="KW-0732">Signal</keyword>
<name>A0ABN2HNQ0_9ACTN</name>
<reference evidence="3 4" key="1">
    <citation type="journal article" date="2019" name="Int. J. Syst. Evol. Microbiol.">
        <title>The Global Catalogue of Microorganisms (GCM) 10K type strain sequencing project: providing services to taxonomists for standard genome sequencing and annotation.</title>
        <authorList>
            <consortium name="The Broad Institute Genomics Platform"/>
            <consortium name="The Broad Institute Genome Sequencing Center for Infectious Disease"/>
            <person name="Wu L."/>
            <person name="Ma J."/>
        </authorList>
    </citation>
    <scope>NUCLEOTIDE SEQUENCE [LARGE SCALE GENOMIC DNA]</scope>
    <source>
        <strain evidence="3 4">JCM 14718</strain>
    </source>
</reference>
<feature type="compositionally biased region" description="Low complexity" evidence="1">
    <location>
        <begin position="33"/>
        <end position="70"/>
    </location>
</feature>